<evidence type="ECO:0000313" key="2">
    <source>
        <dbReference type="EMBL" id="GBC63468.1"/>
    </source>
</evidence>
<name>A0A401G2J0_9BACT</name>
<dbReference type="RefSeq" id="WP_124330530.1">
    <property type="nucleotide sequence ID" value="NZ_BEXT01000001.1"/>
</dbReference>
<dbReference type="AlphaFoldDB" id="A0A401G2J0"/>
<dbReference type="EMBL" id="BEXT01000001">
    <property type="protein sequence ID" value="GBC63468.1"/>
    <property type="molecule type" value="Genomic_DNA"/>
</dbReference>
<dbReference type="InterPro" id="IPR012433">
    <property type="entry name" value="Imm11"/>
</dbReference>
<organism evidence="2 3">
    <name type="scientific">Desulfonema ishimotonii</name>
    <dbReference type="NCBI Taxonomy" id="45657"/>
    <lineage>
        <taxon>Bacteria</taxon>
        <taxon>Pseudomonadati</taxon>
        <taxon>Thermodesulfobacteriota</taxon>
        <taxon>Desulfobacteria</taxon>
        <taxon>Desulfobacterales</taxon>
        <taxon>Desulfococcaceae</taxon>
        <taxon>Desulfonema</taxon>
    </lineage>
</organism>
<feature type="domain" description="Immunity MXAN-0049 protein" evidence="1">
    <location>
        <begin position="22"/>
        <end position="183"/>
    </location>
</feature>
<dbReference type="OrthoDB" id="5419426at2"/>
<evidence type="ECO:0000313" key="3">
    <source>
        <dbReference type="Proteomes" id="UP000288096"/>
    </source>
</evidence>
<evidence type="ECO:0000259" key="1">
    <source>
        <dbReference type="Pfam" id="PF07791"/>
    </source>
</evidence>
<reference evidence="3" key="2">
    <citation type="submission" date="2019-01" db="EMBL/GenBank/DDBJ databases">
        <title>Genome sequence of Desulfonema ishimotonii strain Tokyo 01.</title>
        <authorList>
            <person name="Fukui M."/>
        </authorList>
    </citation>
    <scope>NUCLEOTIDE SEQUENCE [LARGE SCALE GENOMIC DNA]</scope>
    <source>
        <strain evidence="3">Tokyo 01</strain>
    </source>
</reference>
<reference evidence="3" key="1">
    <citation type="submission" date="2017-11" db="EMBL/GenBank/DDBJ databases">
        <authorList>
            <person name="Watanabe M."/>
            <person name="Kojima H."/>
        </authorList>
    </citation>
    <scope>NUCLEOTIDE SEQUENCE [LARGE SCALE GENOMIC DNA]</scope>
    <source>
        <strain evidence="3">Tokyo 01</strain>
    </source>
</reference>
<protein>
    <recommendedName>
        <fullName evidence="1">Immunity MXAN-0049 protein domain-containing protein</fullName>
    </recommendedName>
</protein>
<gene>
    <name evidence="2" type="ORF">DENIS_4462</name>
</gene>
<accession>A0A401G2J0</accession>
<keyword evidence="3" id="KW-1185">Reference proteome</keyword>
<proteinExistence type="predicted"/>
<sequence>MKKYFKLIRQLTKNIRVMKAESLGKYDEYLYRHGKLISEWNKEEMKFSTIEDYAYEFTDILRNDVDYLLFSNRLKKTLEDSEIKGAQFLEVKVAPEIPDYCPYWFVNVFHISGAFNLDESDYKLWGTPPRVAAVTNVILNHGPIKDIDIFRLPEFLPSVYVSEKFKKIFESNEFSGIQFQKIQCTQT</sequence>
<dbReference type="Proteomes" id="UP000288096">
    <property type="component" value="Unassembled WGS sequence"/>
</dbReference>
<dbReference type="Pfam" id="PF07791">
    <property type="entry name" value="Imm11"/>
    <property type="match status" value="1"/>
</dbReference>
<comment type="caution">
    <text evidence="2">The sequence shown here is derived from an EMBL/GenBank/DDBJ whole genome shotgun (WGS) entry which is preliminary data.</text>
</comment>